<evidence type="ECO:0000313" key="2">
    <source>
        <dbReference type="EMBL" id="XCN74937.1"/>
    </source>
</evidence>
<sequence>MSTIRIPTKKSKALGCICSVIREITSGLSAAFIFTLLWIILPGENDFWFASIFSLASYFGIRHLCRLLSFRLLSSKKVSVHLPEGLSQDTFTTFLTACTNGLSLLRNDAELINNLPFRSTVLSLCRLGDELLINFEKDPQDVLLARALPDRLQRLHEILSSYIELTNQRSQSPQTVRAIQDTEKAVTKSVTKFEQLHHRLLENDAIDLSTSAKTLDNLLDFD</sequence>
<organism evidence="2">
    <name type="scientific">Candidatus Electrothrix aestuarii</name>
    <dbReference type="NCBI Taxonomy" id="3062594"/>
    <lineage>
        <taxon>Bacteria</taxon>
        <taxon>Pseudomonadati</taxon>
        <taxon>Thermodesulfobacteriota</taxon>
        <taxon>Desulfobulbia</taxon>
        <taxon>Desulfobulbales</taxon>
        <taxon>Desulfobulbaceae</taxon>
        <taxon>Candidatus Electrothrix</taxon>
    </lineage>
</organism>
<evidence type="ECO:0000256" key="1">
    <source>
        <dbReference type="SAM" id="Phobius"/>
    </source>
</evidence>
<dbReference type="EMBL" id="CP159373">
    <property type="protein sequence ID" value="XCN74937.1"/>
    <property type="molecule type" value="Genomic_DNA"/>
</dbReference>
<keyword evidence="1" id="KW-0472">Membrane</keyword>
<gene>
    <name evidence="2" type="ORF">Q3M24_09410</name>
</gene>
<name>A0AAU8M082_9BACT</name>
<feature type="transmembrane region" description="Helical" evidence="1">
    <location>
        <begin position="20"/>
        <end position="41"/>
    </location>
</feature>
<dbReference type="KEGG" id="eaj:Q3M24_09410"/>
<reference evidence="2" key="1">
    <citation type="journal article" date="2024" name="Syst. Appl. Microbiol.">
        <title>First single-strain enrichments of Electrothrix cable bacteria, description of E. aestuarii sp. nov. and E. rattekaaiensis sp. nov., and proposal of a cable bacteria taxonomy following the rules of the SeqCode.</title>
        <authorList>
            <person name="Plum-Jensen L.E."/>
            <person name="Schramm A."/>
            <person name="Marshall I.P.G."/>
        </authorList>
    </citation>
    <scope>NUCLEOTIDE SEQUENCE</scope>
    <source>
        <strain evidence="2">Rat1</strain>
    </source>
</reference>
<keyword evidence="1" id="KW-0812">Transmembrane</keyword>
<keyword evidence="1" id="KW-1133">Transmembrane helix</keyword>
<protein>
    <submittedName>
        <fullName evidence="2">5-bromo-4-chloroindolyl phosphate hydrolysis family protein</fullName>
    </submittedName>
</protein>
<dbReference type="AlphaFoldDB" id="A0AAU8M082"/>
<feature type="transmembrane region" description="Helical" evidence="1">
    <location>
        <begin position="47"/>
        <end position="65"/>
    </location>
</feature>
<reference evidence="2" key="2">
    <citation type="submission" date="2024-06" db="EMBL/GenBank/DDBJ databases">
        <authorList>
            <person name="Plum-Jensen L.E."/>
            <person name="Schramm A."/>
            <person name="Marshall I.P.G."/>
        </authorList>
    </citation>
    <scope>NUCLEOTIDE SEQUENCE</scope>
    <source>
        <strain evidence="2">Rat1</strain>
    </source>
</reference>
<dbReference type="Pfam" id="PF10112">
    <property type="entry name" value="Halogen_Hydrol"/>
    <property type="match status" value="1"/>
</dbReference>
<dbReference type="InterPro" id="IPR018770">
    <property type="entry name" value="ChloroindolylP_hydrolase"/>
</dbReference>
<proteinExistence type="predicted"/>
<accession>A0AAU8M082</accession>